<dbReference type="STRING" id="2711.A0A067DT34"/>
<evidence type="ECO:0000256" key="1">
    <source>
        <dbReference type="SAM" id="MobiDB-lite"/>
    </source>
</evidence>
<dbReference type="Proteomes" id="UP000027120">
    <property type="component" value="Unassembled WGS sequence"/>
</dbReference>
<feature type="non-terminal residue" evidence="3">
    <location>
        <position position="113"/>
    </location>
</feature>
<evidence type="ECO:0000256" key="2">
    <source>
        <dbReference type="SAM" id="Phobius"/>
    </source>
</evidence>
<dbReference type="EMBL" id="KK785291">
    <property type="protein sequence ID" value="KDO44712.1"/>
    <property type="molecule type" value="Genomic_DNA"/>
</dbReference>
<feature type="compositionally biased region" description="Low complexity" evidence="1">
    <location>
        <begin position="9"/>
        <end position="18"/>
    </location>
</feature>
<dbReference type="EMBL" id="KK785291">
    <property type="protein sequence ID" value="KDO44711.1"/>
    <property type="molecule type" value="Genomic_DNA"/>
</dbReference>
<dbReference type="EMBL" id="KK785291">
    <property type="protein sequence ID" value="KDO44707.1"/>
    <property type="molecule type" value="Genomic_DNA"/>
</dbReference>
<name>A0A067DT34_CITSI</name>
<keyword evidence="4" id="KW-1185">Reference proteome</keyword>
<gene>
    <name evidence="3" type="ORF">CISIN_1g0024291mg</name>
</gene>
<reference evidence="3 4" key="1">
    <citation type="submission" date="2014-04" db="EMBL/GenBank/DDBJ databases">
        <authorList>
            <consortium name="International Citrus Genome Consortium"/>
            <person name="Gmitter F."/>
            <person name="Chen C."/>
            <person name="Farmerie W."/>
            <person name="Harkins T."/>
            <person name="Desany B."/>
            <person name="Mohiuddin M."/>
            <person name="Kodira C."/>
            <person name="Borodovsky M."/>
            <person name="Lomsadze A."/>
            <person name="Burns P."/>
            <person name="Jenkins J."/>
            <person name="Prochnik S."/>
            <person name="Shu S."/>
            <person name="Chapman J."/>
            <person name="Pitluck S."/>
            <person name="Schmutz J."/>
            <person name="Rokhsar D."/>
        </authorList>
    </citation>
    <scope>NUCLEOTIDE SEQUENCE</scope>
</reference>
<keyword evidence="2" id="KW-1133">Transmembrane helix</keyword>
<keyword evidence="2" id="KW-0812">Transmembrane</keyword>
<feature type="region of interest" description="Disordered" evidence="1">
    <location>
        <begin position="1"/>
        <end position="42"/>
    </location>
</feature>
<feature type="compositionally biased region" description="Polar residues" evidence="1">
    <location>
        <begin position="29"/>
        <end position="42"/>
    </location>
</feature>
<dbReference type="AlphaFoldDB" id="A0A067DT34"/>
<dbReference type="EMBL" id="KK785291">
    <property type="protein sequence ID" value="KDO44708.1"/>
    <property type="molecule type" value="Genomic_DNA"/>
</dbReference>
<keyword evidence="2" id="KW-0472">Membrane</keyword>
<evidence type="ECO:0000313" key="4">
    <source>
        <dbReference type="Proteomes" id="UP000027120"/>
    </source>
</evidence>
<organism evidence="3 4">
    <name type="scientific">Citrus sinensis</name>
    <name type="common">Sweet orange</name>
    <name type="synonym">Citrus aurantium var. sinensis</name>
    <dbReference type="NCBI Taxonomy" id="2711"/>
    <lineage>
        <taxon>Eukaryota</taxon>
        <taxon>Viridiplantae</taxon>
        <taxon>Streptophyta</taxon>
        <taxon>Embryophyta</taxon>
        <taxon>Tracheophyta</taxon>
        <taxon>Spermatophyta</taxon>
        <taxon>Magnoliopsida</taxon>
        <taxon>eudicotyledons</taxon>
        <taxon>Gunneridae</taxon>
        <taxon>Pentapetalae</taxon>
        <taxon>rosids</taxon>
        <taxon>malvids</taxon>
        <taxon>Sapindales</taxon>
        <taxon>Rutaceae</taxon>
        <taxon>Aurantioideae</taxon>
        <taxon>Citrus</taxon>
    </lineage>
</organism>
<protein>
    <submittedName>
        <fullName evidence="3">Uncharacterized protein</fullName>
    </submittedName>
</protein>
<sequence length="113" mass="12319">MRNRTQPESSSSSSSASKSEPRATDEQIKTSSNDSIHVSSAKRSGLVWTVVFATLICASYGVYYYQYEHMPPPLTAEQAGRRGFSELEAMKHVKALTQLGPHAVGSDALDRAL</sequence>
<feature type="compositionally biased region" description="Basic and acidic residues" evidence="1">
    <location>
        <begin position="19"/>
        <end position="28"/>
    </location>
</feature>
<feature type="transmembrane region" description="Helical" evidence="2">
    <location>
        <begin position="45"/>
        <end position="65"/>
    </location>
</feature>
<dbReference type="EMBL" id="KK785291">
    <property type="protein sequence ID" value="KDO44710.1"/>
    <property type="molecule type" value="Genomic_DNA"/>
</dbReference>
<dbReference type="EMBL" id="KK785291">
    <property type="protein sequence ID" value="KDO44709.1"/>
    <property type="molecule type" value="Genomic_DNA"/>
</dbReference>
<accession>A0A067DT34</accession>
<evidence type="ECO:0000313" key="3">
    <source>
        <dbReference type="EMBL" id="KDO44710.1"/>
    </source>
</evidence>
<proteinExistence type="predicted"/>